<organism evidence="1">
    <name type="scientific">bioreactor metagenome</name>
    <dbReference type="NCBI Taxonomy" id="1076179"/>
    <lineage>
        <taxon>unclassified sequences</taxon>
        <taxon>metagenomes</taxon>
        <taxon>ecological metagenomes</taxon>
    </lineage>
</organism>
<protein>
    <submittedName>
        <fullName evidence="1">Uncharacterized protein</fullName>
    </submittedName>
</protein>
<dbReference type="AlphaFoldDB" id="A0A645GMH1"/>
<dbReference type="EMBL" id="VSSQ01077976">
    <property type="protein sequence ID" value="MPN27925.1"/>
    <property type="molecule type" value="Genomic_DNA"/>
</dbReference>
<gene>
    <name evidence="1" type="ORF">SDC9_175359</name>
</gene>
<evidence type="ECO:0000313" key="1">
    <source>
        <dbReference type="EMBL" id="MPN27925.1"/>
    </source>
</evidence>
<sequence>MESKEHIHQRGFSRAVFAEQAVDFALLHLKIDLIVCGHGPKALCDSAHIYRKHRVHLVSVSFGTRVPVQTLLEEGEA</sequence>
<reference evidence="1" key="1">
    <citation type="submission" date="2019-08" db="EMBL/GenBank/DDBJ databases">
        <authorList>
            <person name="Kucharzyk K."/>
            <person name="Murdoch R.W."/>
            <person name="Higgins S."/>
            <person name="Loffler F."/>
        </authorList>
    </citation>
    <scope>NUCLEOTIDE SEQUENCE</scope>
</reference>
<proteinExistence type="predicted"/>
<accession>A0A645GMH1</accession>
<comment type="caution">
    <text evidence="1">The sequence shown here is derived from an EMBL/GenBank/DDBJ whole genome shotgun (WGS) entry which is preliminary data.</text>
</comment>
<name>A0A645GMH1_9ZZZZ</name>